<gene>
    <name evidence="3" type="ORF">DSM112329_02914</name>
</gene>
<evidence type="ECO:0000313" key="3">
    <source>
        <dbReference type="EMBL" id="XAY06053.1"/>
    </source>
</evidence>
<name>A0AAU7AWM4_9ACTN</name>
<sequence length="269" mass="28478">MLASVRPHAGRPASRLHHIPSGISSATAPVAPQRRGAGVPPKDRTPATRRRSGLERSLARSQTPLRSRRARLHRRVEVRDDRQIARRVHRLGRITAAVAVAVGLAAGGCGRSDRPAAKTRQSNVGTSTATCAWEVVYTGMGSAAGTRSATLEIENGSSVPCRLSGRPTVQLLNVHGRVMPAAQRLDRSGAFGRIRPLAGGTVPPGGHAMFVVTIENDPAFRGAPWPAVLVALPGTRQAIRVPLSARGTDRVFDPSPDAGFSVTRIGRLP</sequence>
<evidence type="ECO:0000256" key="1">
    <source>
        <dbReference type="SAM" id="MobiDB-lite"/>
    </source>
</evidence>
<feature type="domain" description="DUF4232" evidence="2">
    <location>
        <begin position="139"/>
        <end position="248"/>
    </location>
</feature>
<dbReference type="Pfam" id="PF14016">
    <property type="entry name" value="DUF4232"/>
    <property type="match status" value="1"/>
</dbReference>
<dbReference type="EMBL" id="CP114014">
    <property type="protein sequence ID" value="XAY06053.1"/>
    <property type="molecule type" value="Genomic_DNA"/>
</dbReference>
<feature type="region of interest" description="Disordered" evidence="1">
    <location>
        <begin position="1"/>
        <end position="69"/>
    </location>
</feature>
<reference evidence="3" key="1">
    <citation type="submission" date="2022-12" db="EMBL/GenBank/DDBJ databases">
        <title>Paraconexibacter alkalitolerans sp. nov. and Baekduia alba sp. nov., isolated from soil and emended description of the genera Paraconexibacter (Chun et al., 2020) and Baekduia (An et al., 2020).</title>
        <authorList>
            <person name="Vieira S."/>
            <person name="Huber K.J."/>
            <person name="Geppert A."/>
            <person name="Wolf J."/>
            <person name="Neumann-Schaal M."/>
            <person name="Muesken M."/>
            <person name="Overmann J."/>
        </authorList>
    </citation>
    <scope>NUCLEOTIDE SEQUENCE</scope>
    <source>
        <strain evidence="3">AEG42_29</strain>
    </source>
</reference>
<organism evidence="3">
    <name type="scientific">Paraconexibacter sp. AEG42_29</name>
    <dbReference type="NCBI Taxonomy" id="2997339"/>
    <lineage>
        <taxon>Bacteria</taxon>
        <taxon>Bacillati</taxon>
        <taxon>Actinomycetota</taxon>
        <taxon>Thermoleophilia</taxon>
        <taxon>Solirubrobacterales</taxon>
        <taxon>Paraconexibacteraceae</taxon>
        <taxon>Paraconexibacter</taxon>
    </lineage>
</organism>
<protein>
    <recommendedName>
        <fullName evidence="2">DUF4232 domain-containing protein</fullName>
    </recommendedName>
</protein>
<dbReference type="InterPro" id="IPR025326">
    <property type="entry name" value="DUF4232"/>
</dbReference>
<dbReference type="KEGG" id="parq:DSM112329_02914"/>
<dbReference type="AlphaFoldDB" id="A0AAU7AWM4"/>
<proteinExistence type="predicted"/>
<evidence type="ECO:0000259" key="2">
    <source>
        <dbReference type="Pfam" id="PF14016"/>
    </source>
</evidence>
<feature type="compositionally biased region" description="Basic and acidic residues" evidence="1">
    <location>
        <begin position="41"/>
        <end position="58"/>
    </location>
</feature>
<accession>A0AAU7AWM4</accession>